<name>A0A8S5PK10_9CAUD</name>
<proteinExistence type="predicted"/>
<accession>A0A8S5PK10</accession>
<dbReference type="EMBL" id="BK015443">
    <property type="protein sequence ID" value="DAE06917.1"/>
    <property type="molecule type" value="Genomic_DNA"/>
</dbReference>
<organism evidence="1">
    <name type="scientific">Siphoviridae sp. ctL0q1</name>
    <dbReference type="NCBI Taxonomy" id="2825449"/>
    <lineage>
        <taxon>Viruses</taxon>
        <taxon>Duplodnaviria</taxon>
        <taxon>Heunggongvirae</taxon>
        <taxon>Uroviricota</taxon>
        <taxon>Caudoviricetes</taxon>
    </lineage>
</organism>
<evidence type="ECO:0000313" key="1">
    <source>
        <dbReference type="EMBL" id="DAE06917.1"/>
    </source>
</evidence>
<sequence length="44" mass="5030">MAGLLFVIKQKRHRNDVSFVNIKLIGGIMPSQFKLVISKRTMTL</sequence>
<reference evidence="1" key="1">
    <citation type="journal article" date="2021" name="Proc. Natl. Acad. Sci. U.S.A.">
        <title>A Catalog of Tens of Thousands of Viruses from Human Metagenomes Reveals Hidden Associations with Chronic Diseases.</title>
        <authorList>
            <person name="Tisza M.J."/>
            <person name="Buck C.B."/>
        </authorList>
    </citation>
    <scope>NUCLEOTIDE SEQUENCE</scope>
    <source>
        <strain evidence="1">CtL0q1</strain>
    </source>
</reference>
<protein>
    <submittedName>
        <fullName evidence="1">Uncharacterized protein</fullName>
    </submittedName>
</protein>